<protein>
    <submittedName>
        <fullName evidence="5">LysR-family transcriptional regulator</fullName>
    </submittedName>
</protein>
<dbReference type="InterPro" id="IPR000847">
    <property type="entry name" value="LysR_HTH_N"/>
</dbReference>
<dbReference type="PRINTS" id="PR00039">
    <property type="entry name" value="HTHLYSR"/>
</dbReference>
<dbReference type="Pfam" id="PF03466">
    <property type="entry name" value="LysR_substrate"/>
    <property type="match status" value="1"/>
</dbReference>
<dbReference type="Pfam" id="PF00126">
    <property type="entry name" value="HTH_1"/>
    <property type="match status" value="1"/>
</dbReference>
<evidence type="ECO:0000256" key="2">
    <source>
        <dbReference type="ARBA" id="ARBA00023015"/>
    </source>
</evidence>
<comment type="similarity">
    <text evidence="1">Belongs to the LysR transcriptional regulatory family.</text>
</comment>
<keyword evidence="2" id="KW-0805">Transcription regulation</keyword>
<dbReference type="InterPro" id="IPR036388">
    <property type="entry name" value="WH-like_DNA-bd_sf"/>
</dbReference>
<gene>
    <name evidence="5" type="ORF">Tchl_2095</name>
</gene>
<keyword evidence="6" id="KW-1185">Reference proteome</keyword>
<proteinExistence type="inferred from homology"/>
<dbReference type="PROSITE" id="PS50931">
    <property type="entry name" value="HTH_LYSR"/>
    <property type="match status" value="1"/>
</dbReference>
<dbReference type="RefSeq" id="WP_075148360.1">
    <property type="nucleotide sequence ID" value="NZ_CP018839.1"/>
</dbReference>
<dbReference type="InterPro" id="IPR036390">
    <property type="entry name" value="WH_DNA-bd_sf"/>
</dbReference>
<dbReference type="InterPro" id="IPR005119">
    <property type="entry name" value="LysR_subst-bd"/>
</dbReference>
<evidence type="ECO:0000256" key="4">
    <source>
        <dbReference type="ARBA" id="ARBA00023163"/>
    </source>
</evidence>
<evidence type="ECO:0000313" key="5">
    <source>
        <dbReference type="EMBL" id="APR04938.1"/>
    </source>
</evidence>
<dbReference type="KEGG" id="tcl:Tchl_2095"/>
<keyword evidence="4" id="KW-0804">Transcription</keyword>
<dbReference type="PANTHER" id="PTHR30118">
    <property type="entry name" value="HTH-TYPE TRANSCRIPTIONAL REGULATOR LEUO-RELATED"/>
    <property type="match status" value="1"/>
</dbReference>
<dbReference type="SUPFAM" id="SSF53850">
    <property type="entry name" value="Periplasmic binding protein-like II"/>
    <property type="match status" value="1"/>
</dbReference>
<reference evidence="5 6" key="1">
    <citation type="submission" date="2016-12" db="EMBL/GenBank/DDBJ databases">
        <title>Complete genome sequence of Thauera chlorobenzoica, a Betaproteobacterium degrading haloaromatics anaerobically to CO2 and halides.</title>
        <authorList>
            <person name="Goris T."/>
            <person name="Mergelsberg M."/>
            <person name="Boll M."/>
        </authorList>
    </citation>
    <scope>NUCLEOTIDE SEQUENCE [LARGE SCALE GENOMIC DNA]</scope>
    <source>
        <strain evidence="5 6">3CB1</strain>
    </source>
</reference>
<dbReference type="EMBL" id="CP018839">
    <property type="protein sequence ID" value="APR04938.1"/>
    <property type="molecule type" value="Genomic_DNA"/>
</dbReference>
<name>A0A1H5S735_9RHOO</name>
<dbReference type="GO" id="GO:0003677">
    <property type="term" value="F:DNA binding"/>
    <property type="evidence" value="ECO:0007669"/>
    <property type="project" value="UniProtKB-KW"/>
</dbReference>
<accession>A0A1H5S735</accession>
<keyword evidence="3" id="KW-0238">DNA-binding</keyword>
<dbReference type="Gene3D" id="1.10.10.10">
    <property type="entry name" value="Winged helix-like DNA-binding domain superfamily/Winged helix DNA-binding domain"/>
    <property type="match status" value="1"/>
</dbReference>
<dbReference type="OrthoDB" id="8583877at2"/>
<evidence type="ECO:0000256" key="3">
    <source>
        <dbReference type="ARBA" id="ARBA00023125"/>
    </source>
</evidence>
<evidence type="ECO:0000256" key="1">
    <source>
        <dbReference type="ARBA" id="ARBA00009437"/>
    </source>
</evidence>
<dbReference type="CDD" id="cd08459">
    <property type="entry name" value="PBP2_DntR_NahR_LinR_like"/>
    <property type="match status" value="1"/>
</dbReference>
<dbReference type="PANTHER" id="PTHR30118:SF15">
    <property type="entry name" value="TRANSCRIPTIONAL REGULATORY PROTEIN"/>
    <property type="match status" value="1"/>
</dbReference>
<dbReference type="Gene3D" id="3.40.190.10">
    <property type="entry name" value="Periplasmic binding protein-like II"/>
    <property type="match status" value="2"/>
</dbReference>
<dbReference type="GO" id="GO:0003700">
    <property type="term" value="F:DNA-binding transcription factor activity"/>
    <property type="evidence" value="ECO:0007669"/>
    <property type="project" value="InterPro"/>
</dbReference>
<sequence length="325" mass="36275">MRDFDLNLLRVLLAVHDAGSVSAAALALGVSQPTVSTALGRLRRIFGEPLFIKTAIGMTPTARAQALAARSREVLAKVDTEILAGDRFDAQQVVGEFTFAMSDVGEMVFLPRILDSLRHLAPQATLRSVAVTPSELSRAMAAGEIDLAIGYFPDLDAAGFYRQKLLDHRFVCLLRADHPLRDERITLQQFLELGHAVVRAEGRSQEVFEKFLERQRIERRIVLRTPHFMSLPVIVGKSDLIVTVPHAIGHYFSSIGANIRMVEPPLPIPCIELYQHWHRSYHHDARNRWLRGLVAQLFSEDRDEWPYPFARTASGAGAARTGPEA</sequence>
<dbReference type="InterPro" id="IPR050389">
    <property type="entry name" value="LysR-type_TF"/>
</dbReference>
<organism evidence="5 6">
    <name type="scientific">Thauera chlorobenzoica</name>
    <dbReference type="NCBI Taxonomy" id="96773"/>
    <lineage>
        <taxon>Bacteria</taxon>
        <taxon>Pseudomonadati</taxon>
        <taxon>Pseudomonadota</taxon>
        <taxon>Betaproteobacteria</taxon>
        <taxon>Rhodocyclales</taxon>
        <taxon>Zoogloeaceae</taxon>
        <taxon>Thauera</taxon>
    </lineage>
</organism>
<evidence type="ECO:0000313" key="6">
    <source>
        <dbReference type="Proteomes" id="UP000185739"/>
    </source>
</evidence>
<dbReference type="Proteomes" id="UP000185739">
    <property type="component" value="Chromosome"/>
</dbReference>
<dbReference type="AlphaFoldDB" id="A0A1H5S735"/>
<dbReference type="STRING" id="96773.Tchl_2095"/>
<dbReference type="SUPFAM" id="SSF46785">
    <property type="entry name" value="Winged helix' DNA-binding domain"/>
    <property type="match status" value="1"/>
</dbReference>